<evidence type="ECO:0000256" key="2">
    <source>
        <dbReference type="SAM" id="Phobius"/>
    </source>
</evidence>
<keyword evidence="2" id="KW-0812">Transmembrane</keyword>
<dbReference type="OMA" id="ARLRVMW"/>
<dbReference type="AlphaFoldDB" id="B8LQI1"/>
<dbReference type="PANTHER" id="PTHR33640">
    <property type="entry name" value="TRANSMEMBRANE PROTEIN"/>
    <property type="match status" value="1"/>
</dbReference>
<keyword evidence="2" id="KW-1133">Transmembrane helix</keyword>
<reference evidence="3" key="1">
    <citation type="submission" date="2007-06" db="EMBL/GenBank/DDBJ databases">
        <title>Full length cDNA sequences from Sitka Spruce (Picea sitchensis).</title>
        <authorList>
            <person name="Ralph S.G."/>
            <person name="Chun H.E."/>
            <person name="Liao N."/>
            <person name="Ali J."/>
            <person name="Reid K."/>
            <person name="Kolosova N."/>
            <person name="Cooper N."/>
            <person name="Cullis C."/>
            <person name="Jancsik S."/>
            <person name="Moore R."/>
            <person name="Mayo M."/>
            <person name="Wagner S."/>
            <person name="Holt R.A."/>
            <person name="Jones S.J.M."/>
            <person name="Marra M.A."/>
            <person name="Ritland C.E."/>
            <person name="Ritland K."/>
            <person name="Bohlmann J."/>
        </authorList>
    </citation>
    <scope>NUCLEOTIDE SEQUENCE</scope>
    <source>
        <tissue evidence="3">Bark</tissue>
    </source>
</reference>
<evidence type="ECO:0008006" key="4">
    <source>
        <dbReference type="Google" id="ProtNLM"/>
    </source>
</evidence>
<keyword evidence="2" id="KW-0472">Membrane</keyword>
<evidence type="ECO:0000313" key="3">
    <source>
        <dbReference type="EMBL" id="ABR17911.1"/>
    </source>
</evidence>
<organism evidence="3">
    <name type="scientific">Picea sitchensis</name>
    <name type="common">Sitka spruce</name>
    <name type="synonym">Pinus sitchensis</name>
    <dbReference type="NCBI Taxonomy" id="3332"/>
    <lineage>
        <taxon>Eukaryota</taxon>
        <taxon>Viridiplantae</taxon>
        <taxon>Streptophyta</taxon>
        <taxon>Embryophyta</taxon>
        <taxon>Tracheophyta</taxon>
        <taxon>Spermatophyta</taxon>
        <taxon>Pinopsida</taxon>
        <taxon>Pinidae</taxon>
        <taxon>Conifers I</taxon>
        <taxon>Pinales</taxon>
        <taxon>Pinaceae</taxon>
        <taxon>Picea</taxon>
    </lineage>
</organism>
<accession>B8LQI1</accession>
<feature type="transmembrane region" description="Helical" evidence="2">
    <location>
        <begin position="29"/>
        <end position="52"/>
    </location>
</feature>
<feature type="region of interest" description="Disordered" evidence="1">
    <location>
        <begin position="166"/>
        <end position="232"/>
    </location>
</feature>
<evidence type="ECO:0000256" key="1">
    <source>
        <dbReference type="SAM" id="MobiDB-lite"/>
    </source>
</evidence>
<sequence length="266" mass="29707">MDYEDMDTLKTEKMMAMKKYKRNRKTKKYFRYAIVAASAVLLSWSSVWLPVIVQTAGVYIRCACSVVASTKFVFFICNVIIVTLAVKSGQLSLGGGSNGGSPDLYEEFVKNTENRQKCFMNQEPVSDEPEEKQCVFESEPEVHEKSILPEFKPIETETKTETEAILEDKVTSSKRGKISRTKSENIGTAERTAAKNQRKLPRSESSIENPQRNGCDYSDGKSGPAVVQPAPDTELTELNKQVEAFIAKQLKLQRQESLALVVEGGD</sequence>
<feature type="transmembrane region" description="Helical" evidence="2">
    <location>
        <begin position="58"/>
        <end position="86"/>
    </location>
</feature>
<dbReference type="PANTHER" id="PTHR33640:SF8">
    <property type="entry name" value="TRANSMEMBRANE PROTEIN"/>
    <property type="match status" value="1"/>
</dbReference>
<name>B8LQI1_PICSI</name>
<dbReference type="EMBL" id="EF678134">
    <property type="protein sequence ID" value="ABR17911.1"/>
    <property type="molecule type" value="mRNA"/>
</dbReference>
<protein>
    <recommendedName>
        <fullName evidence="4">DUF4408 domain-containing protein</fullName>
    </recommendedName>
</protein>
<proteinExistence type="evidence at transcript level"/>
<feature type="compositionally biased region" description="Polar residues" evidence="1">
    <location>
        <begin position="203"/>
        <end position="212"/>
    </location>
</feature>